<protein>
    <submittedName>
        <fullName evidence="1">Uncharacterized protein</fullName>
    </submittedName>
</protein>
<sequence>MGMEKWKSILLLAIHGKLYTRDILH</sequence>
<dbReference type="Proteomes" id="UP001371456">
    <property type="component" value="Unassembled WGS sequence"/>
</dbReference>
<keyword evidence="2" id="KW-1185">Reference proteome</keyword>
<organism evidence="1 2">
    <name type="scientific">Solanum bulbocastanum</name>
    <name type="common">Wild potato</name>
    <dbReference type="NCBI Taxonomy" id="147425"/>
    <lineage>
        <taxon>Eukaryota</taxon>
        <taxon>Viridiplantae</taxon>
        <taxon>Streptophyta</taxon>
        <taxon>Embryophyta</taxon>
        <taxon>Tracheophyta</taxon>
        <taxon>Spermatophyta</taxon>
        <taxon>Magnoliopsida</taxon>
        <taxon>eudicotyledons</taxon>
        <taxon>Gunneridae</taxon>
        <taxon>Pentapetalae</taxon>
        <taxon>asterids</taxon>
        <taxon>lamiids</taxon>
        <taxon>Solanales</taxon>
        <taxon>Solanaceae</taxon>
        <taxon>Solanoideae</taxon>
        <taxon>Solaneae</taxon>
        <taxon>Solanum</taxon>
    </lineage>
</organism>
<name>A0AAN8SXN5_SOLBU</name>
<accession>A0AAN8SXN5</accession>
<comment type="caution">
    <text evidence="1">The sequence shown here is derived from an EMBL/GenBank/DDBJ whole genome shotgun (WGS) entry which is preliminary data.</text>
</comment>
<gene>
    <name evidence="1" type="ORF">RDI58_029245</name>
</gene>
<reference evidence="1 2" key="1">
    <citation type="submission" date="2024-02" db="EMBL/GenBank/DDBJ databases">
        <title>de novo genome assembly of Solanum bulbocastanum strain 11H21.</title>
        <authorList>
            <person name="Hosaka A.J."/>
        </authorList>
    </citation>
    <scope>NUCLEOTIDE SEQUENCE [LARGE SCALE GENOMIC DNA]</scope>
    <source>
        <tissue evidence="1">Young leaves</tissue>
    </source>
</reference>
<evidence type="ECO:0000313" key="2">
    <source>
        <dbReference type="Proteomes" id="UP001371456"/>
    </source>
</evidence>
<dbReference type="AlphaFoldDB" id="A0AAN8SXN5"/>
<dbReference type="EMBL" id="JBANQN010000012">
    <property type="protein sequence ID" value="KAK6774006.1"/>
    <property type="molecule type" value="Genomic_DNA"/>
</dbReference>
<evidence type="ECO:0000313" key="1">
    <source>
        <dbReference type="EMBL" id="KAK6774006.1"/>
    </source>
</evidence>
<proteinExistence type="predicted"/>